<feature type="chain" id="PRO_5043943480" description="COBRA-like protein" evidence="8">
    <location>
        <begin position="28"/>
        <end position="426"/>
    </location>
</feature>
<evidence type="ECO:0000256" key="7">
    <source>
        <dbReference type="PIRNR" id="PIRNR038122"/>
    </source>
</evidence>
<keyword evidence="11" id="KW-1185">Reference proteome</keyword>
<evidence type="ECO:0000256" key="4">
    <source>
        <dbReference type="ARBA" id="ARBA00022729"/>
    </source>
</evidence>
<protein>
    <recommendedName>
        <fullName evidence="7">COBRA-like protein</fullName>
    </recommendedName>
</protein>
<feature type="domain" description="COBRA C-terminal" evidence="9">
    <location>
        <begin position="253"/>
        <end position="397"/>
    </location>
</feature>
<dbReference type="InterPro" id="IPR056900">
    <property type="entry name" value="COB_C"/>
</dbReference>
<dbReference type="PANTHER" id="PTHR31673:SF41">
    <property type="entry name" value="COBRA-LIKE PROTEIN"/>
    <property type="match status" value="1"/>
</dbReference>
<keyword evidence="3" id="KW-0336">GPI-anchor</keyword>
<evidence type="ECO:0000256" key="6">
    <source>
        <dbReference type="ARBA" id="ARBA00023288"/>
    </source>
</evidence>
<dbReference type="InterPro" id="IPR006918">
    <property type="entry name" value="COBRA_pln"/>
</dbReference>
<evidence type="ECO:0000313" key="10">
    <source>
        <dbReference type="EMBL" id="GAA0162218.1"/>
    </source>
</evidence>
<evidence type="ECO:0000256" key="1">
    <source>
        <dbReference type="ARBA" id="ARBA00004609"/>
    </source>
</evidence>
<dbReference type="Pfam" id="PF25079">
    <property type="entry name" value="COB_C"/>
    <property type="match status" value="1"/>
</dbReference>
<dbReference type="GO" id="GO:0005886">
    <property type="term" value="C:plasma membrane"/>
    <property type="evidence" value="ECO:0007669"/>
    <property type="project" value="UniProtKB-SubCell"/>
</dbReference>
<comment type="similarity">
    <text evidence="2 7">Belongs to the COBRA family.</text>
</comment>
<feature type="signal peptide" evidence="8">
    <location>
        <begin position="1"/>
        <end position="27"/>
    </location>
</feature>
<keyword evidence="4 8" id="KW-0732">Signal</keyword>
<dbReference type="GO" id="GO:0098552">
    <property type="term" value="C:side of membrane"/>
    <property type="evidence" value="ECO:0007669"/>
    <property type="project" value="UniProtKB-KW"/>
</dbReference>
<dbReference type="Proteomes" id="UP001454036">
    <property type="component" value="Unassembled WGS sequence"/>
</dbReference>
<evidence type="ECO:0000259" key="9">
    <source>
        <dbReference type="Pfam" id="PF25079"/>
    </source>
</evidence>
<comment type="caution">
    <text evidence="10">The sequence shown here is derived from an EMBL/GenBank/DDBJ whole genome shotgun (WGS) entry which is preliminary data.</text>
</comment>
<evidence type="ECO:0000256" key="2">
    <source>
        <dbReference type="ARBA" id="ARBA00005507"/>
    </source>
</evidence>
<reference evidence="10 11" key="1">
    <citation type="submission" date="2024-01" db="EMBL/GenBank/DDBJ databases">
        <title>The complete chloroplast genome sequence of Lithospermum erythrorhizon: insights into the phylogenetic relationship among Boraginaceae species and the maternal lineages of purple gromwells.</title>
        <authorList>
            <person name="Okada T."/>
            <person name="Watanabe K."/>
        </authorList>
    </citation>
    <scope>NUCLEOTIDE SEQUENCE [LARGE SCALE GENOMIC DNA]</scope>
</reference>
<evidence type="ECO:0000256" key="8">
    <source>
        <dbReference type="SAM" id="SignalP"/>
    </source>
</evidence>
<comment type="subcellular location">
    <subcellularLocation>
        <location evidence="1">Cell membrane</location>
        <topology evidence="1">Lipid-anchor</topology>
        <topology evidence="1">GPI-anchor</topology>
    </subcellularLocation>
</comment>
<accession>A0AAV3QEZ4</accession>
<keyword evidence="3" id="KW-0472">Membrane</keyword>
<keyword evidence="5" id="KW-0325">Glycoprotein</keyword>
<organism evidence="10 11">
    <name type="scientific">Lithospermum erythrorhizon</name>
    <name type="common">Purple gromwell</name>
    <name type="synonym">Lithospermum officinale var. erythrorhizon</name>
    <dbReference type="NCBI Taxonomy" id="34254"/>
    <lineage>
        <taxon>Eukaryota</taxon>
        <taxon>Viridiplantae</taxon>
        <taxon>Streptophyta</taxon>
        <taxon>Embryophyta</taxon>
        <taxon>Tracheophyta</taxon>
        <taxon>Spermatophyta</taxon>
        <taxon>Magnoliopsida</taxon>
        <taxon>eudicotyledons</taxon>
        <taxon>Gunneridae</taxon>
        <taxon>Pentapetalae</taxon>
        <taxon>asterids</taxon>
        <taxon>lamiids</taxon>
        <taxon>Boraginales</taxon>
        <taxon>Boraginaceae</taxon>
        <taxon>Boraginoideae</taxon>
        <taxon>Lithospermeae</taxon>
        <taxon>Lithospermum</taxon>
    </lineage>
</organism>
<dbReference type="Pfam" id="PF04833">
    <property type="entry name" value="COBRA"/>
    <property type="match status" value="1"/>
</dbReference>
<proteinExistence type="inferred from homology"/>
<dbReference type="GO" id="GO:0010215">
    <property type="term" value="P:cellulose microfibril organization"/>
    <property type="evidence" value="ECO:0007669"/>
    <property type="project" value="InterPro"/>
</dbReference>
<dbReference type="AlphaFoldDB" id="A0AAV3QEZ4"/>
<evidence type="ECO:0000256" key="3">
    <source>
        <dbReference type="ARBA" id="ARBA00022622"/>
    </source>
</evidence>
<dbReference type="PIRSF" id="PIRSF038122">
    <property type="entry name" value="COBRA"/>
    <property type="match status" value="1"/>
</dbReference>
<gene>
    <name evidence="10" type="ORF">LIER_18357</name>
</gene>
<dbReference type="GO" id="GO:0052324">
    <property type="term" value="P:plant-type cell wall cellulose biosynthetic process"/>
    <property type="evidence" value="ECO:0007669"/>
    <property type="project" value="TreeGrafter"/>
</dbReference>
<sequence length="426" mass="47631">MKSITSEVCCVALTLVVLVATWGYSECYDPLDPNGNIVVTFDILKWTDDGYVAKVTIQNYHQYRHVAKPGWRLGWSWVDDEVIWSMSGAIATQQGNCSAFKSQIPHCCKKTPVITDETPNSVLAAFAINPLGSSSSFEVIVGNLQGNSVLNKPQNLTLMAPGPGYTCSPLEDTDPTLSSVVGGRREEQVFRTWKSTCTFSSILANKTPICCVSLSTFYSHTITSCPSCSCGCRVADATTKSCIREGSSTASLVDDPDIVQCTDHMCPLQIHWHIKHNYRDQWRVKLTISNHNYVKNYSNWNMLVQHPGFSKPAISYSFNSTRLPSTGITDDVALFWGLDYYNDELLQAQDVQVGSVTSEILLSKDLESFTLSNGWAFPRRIYFNGDNCQMPLPDTFPLLPNGYKRRMPSKRMLLLLVLLYVLFCWL</sequence>
<evidence type="ECO:0000313" key="11">
    <source>
        <dbReference type="Proteomes" id="UP001454036"/>
    </source>
</evidence>
<name>A0AAV3QEZ4_LITER</name>
<dbReference type="EMBL" id="BAABME010004395">
    <property type="protein sequence ID" value="GAA0162218.1"/>
    <property type="molecule type" value="Genomic_DNA"/>
</dbReference>
<dbReference type="PANTHER" id="PTHR31673">
    <property type="entry name" value="PROTEIN COBRA"/>
    <property type="match status" value="1"/>
</dbReference>
<evidence type="ECO:0000256" key="5">
    <source>
        <dbReference type="ARBA" id="ARBA00023180"/>
    </source>
</evidence>
<keyword evidence="6" id="KW-0449">Lipoprotein</keyword>